<dbReference type="Proteomes" id="UP001497497">
    <property type="component" value="Unassembled WGS sequence"/>
</dbReference>
<dbReference type="AlphaFoldDB" id="A0AAV2IN96"/>
<feature type="region of interest" description="Disordered" evidence="2">
    <location>
        <begin position="433"/>
        <end position="462"/>
    </location>
</feature>
<comment type="caution">
    <text evidence="5">The sequence shown here is derived from an EMBL/GenBank/DDBJ whole genome shotgun (WGS) entry which is preliminary data.</text>
</comment>
<feature type="transmembrane region" description="Helical" evidence="3">
    <location>
        <begin position="62"/>
        <end position="88"/>
    </location>
</feature>
<proteinExistence type="predicted"/>
<dbReference type="SUPFAM" id="SSF103473">
    <property type="entry name" value="MFS general substrate transporter"/>
    <property type="match status" value="1"/>
</dbReference>
<feature type="transmembrane region" description="Helical" evidence="3">
    <location>
        <begin position="189"/>
        <end position="211"/>
    </location>
</feature>
<feature type="transmembrane region" description="Helical" evidence="3">
    <location>
        <begin position="155"/>
        <end position="182"/>
    </location>
</feature>
<dbReference type="InterPro" id="IPR011701">
    <property type="entry name" value="MFS"/>
</dbReference>
<accession>A0AAV2IN96</accession>
<dbReference type="GO" id="GO:0008028">
    <property type="term" value="F:monocarboxylic acid transmembrane transporter activity"/>
    <property type="evidence" value="ECO:0007669"/>
    <property type="project" value="TreeGrafter"/>
</dbReference>
<keyword evidence="3" id="KW-0472">Membrane</keyword>
<dbReference type="Gene3D" id="1.20.1250.20">
    <property type="entry name" value="MFS general substrate transporter like domains"/>
    <property type="match status" value="2"/>
</dbReference>
<gene>
    <name evidence="5" type="ORF">GSLYS_00021940001</name>
</gene>
<evidence type="ECO:0000256" key="3">
    <source>
        <dbReference type="SAM" id="Phobius"/>
    </source>
</evidence>
<feature type="transmembrane region" description="Helical" evidence="3">
    <location>
        <begin position="100"/>
        <end position="118"/>
    </location>
</feature>
<dbReference type="EMBL" id="CAXITT010001496">
    <property type="protein sequence ID" value="CAL1548623.1"/>
    <property type="molecule type" value="Genomic_DNA"/>
</dbReference>
<keyword evidence="3" id="KW-1133">Transmembrane helix</keyword>
<feature type="region of interest" description="Disordered" evidence="2">
    <location>
        <begin position="1"/>
        <end position="47"/>
    </location>
</feature>
<feature type="transmembrane region" description="Helical" evidence="3">
    <location>
        <begin position="678"/>
        <end position="701"/>
    </location>
</feature>
<protein>
    <recommendedName>
        <fullName evidence="4">Major facilitator superfamily (MFS) profile domain-containing protein</fullName>
    </recommendedName>
</protein>
<evidence type="ECO:0000256" key="2">
    <source>
        <dbReference type="SAM" id="MobiDB-lite"/>
    </source>
</evidence>
<evidence type="ECO:0000259" key="4">
    <source>
        <dbReference type="PROSITE" id="PS50850"/>
    </source>
</evidence>
<feature type="transmembrane region" description="Helical" evidence="3">
    <location>
        <begin position="561"/>
        <end position="584"/>
    </location>
</feature>
<name>A0AAV2IN96_LYMST</name>
<dbReference type="InterPro" id="IPR036259">
    <property type="entry name" value="MFS_trans_sf"/>
</dbReference>
<dbReference type="GO" id="GO:0016020">
    <property type="term" value="C:membrane"/>
    <property type="evidence" value="ECO:0007669"/>
    <property type="project" value="UniProtKB-SubCell"/>
</dbReference>
<feature type="transmembrane region" description="Helical" evidence="3">
    <location>
        <begin position="130"/>
        <end position="149"/>
    </location>
</feature>
<feature type="transmembrane region" description="Helical" evidence="3">
    <location>
        <begin position="619"/>
        <end position="638"/>
    </location>
</feature>
<sequence>MGQDGMGSNSPSSENHDKEGHLFRSESHSQTGCLMEEKSGSNLEEQSVSSSRGNLENIDGGYAWVVVFASFFNAFIIDGIGSSFGLMFQSMTDKFNASDFVMSFAGSLFMAFLIMGTVSDQLTKKFGFRAVTIAGGVLSCLCFICSAFVPNVYVFILFYGLLTGCSCGLVFLPSIIIVNAYFQQKRGIANGIISAGSGAGLVVLGPLISYLLEGYSLQGTILILSAILLHMSVFSSLYRPPPGPGKHMPNGDDDQLMQESQSSCLSDDSEKAEVKQANVDPRQVDADCRQMIRLLEVPSENFSNHSPATNGSVLAKNLLKDYVQTRLKPEVSAPSRTKSRRRDEPQSSTLWKSEYQLPSENLNNTSTTGGHSKSLHSSAYCLPTWYNVSNPPHQHHINLEMLNKPSPGPHELFANNGSRLYLAGSIHTLRSLQKQHEHHYRHQTDRSKPNESLSEICVSSSQDTTGQGASELLLAAHSSGHSVHEFTLGSSEQKSLVHENLDSRDKSLSQPVPSGYTIAQLLRMPSFHFFYCGASLVQIGYPVASTFLAKFANELGHTDTALLMSLLGCLNICGRLLGGILASLKWDPLHLNNTSLLLVGVSCVLCPVYKEFWSLCLYAALYGFFLGFFSPLQPLIIVKHFGLGSLSSAFGFLTTIKGVASFFGSPLAGWIYDETGWYALSFVFGGVVFILSALVHWLMVFDGRHLRSA</sequence>
<feature type="compositionally biased region" description="Polar residues" evidence="2">
    <location>
        <begin position="1"/>
        <end position="13"/>
    </location>
</feature>
<dbReference type="InterPro" id="IPR020846">
    <property type="entry name" value="MFS_dom"/>
</dbReference>
<feature type="domain" description="Major facilitator superfamily (MFS) profile" evidence="4">
    <location>
        <begin position="521"/>
        <end position="709"/>
    </location>
</feature>
<evidence type="ECO:0000313" key="5">
    <source>
        <dbReference type="EMBL" id="CAL1548623.1"/>
    </source>
</evidence>
<dbReference type="InterPro" id="IPR050327">
    <property type="entry name" value="Proton-linked_MCT"/>
</dbReference>
<feature type="transmembrane region" description="Helical" evidence="3">
    <location>
        <begin position="650"/>
        <end position="672"/>
    </location>
</feature>
<organism evidence="5 6">
    <name type="scientific">Lymnaea stagnalis</name>
    <name type="common">Great pond snail</name>
    <name type="synonym">Helix stagnalis</name>
    <dbReference type="NCBI Taxonomy" id="6523"/>
    <lineage>
        <taxon>Eukaryota</taxon>
        <taxon>Metazoa</taxon>
        <taxon>Spiralia</taxon>
        <taxon>Lophotrochozoa</taxon>
        <taxon>Mollusca</taxon>
        <taxon>Gastropoda</taxon>
        <taxon>Heterobranchia</taxon>
        <taxon>Euthyneura</taxon>
        <taxon>Panpulmonata</taxon>
        <taxon>Hygrophila</taxon>
        <taxon>Lymnaeoidea</taxon>
        <taxon>Lymnaeidae</taxon>
        <taxon>Lymnaea</taxon>
    </lineage>
</organism>
<evidence type="ECO:0000313" key="6">
    <source>
        <dbReference type="Proteomes" id="UP001497497"/>
    </source>
</evidence>
<feature type="compositionally biased region" description="Polar residues" evidence="2">
    <location>
        <begin position="450"/>
        <end position="462"/>
    </location>
</feature>
<feature type="transmembrane region" description="Helical" evidence="3">
    <location>
        <begin position="529"/>
        <end position="549"/>
    </location>
</feature>
<keyword evidence="6" id="KW-1185">Reference proteome</keyword>
<feature type="compositionally biased region" description="Polar residues" evidence="2">
    <location>
        <begin position="257"/>
        <end position="266"/>
    </location>
</feature>
<feature type="compositionally biased region" description="Polar residues" evidence="2">
    <location>
        <begin position="346"/>
        <end position="373"/>
    </location>
</feature>
<dbReference type="PROSITE" id="PS50850">
    <property type="entry name" value="MFS"/>
    <property type="match status" value="1"/>
</dbReference>
<dbReference type="PANTHER" id="PTHR11360:SF286">
    <property type="entry name" value="GH22266P"/>
    <property type="match status" value="1"/>
</dbReference>
<dbReference type="Pfam" id="PF07690">
    <property type="entry name" value="MFS_1"/>
    <property type="match status" value="2"/>
</dbReference>
<feature type="region of interest" description="Disordered" evidence="2">
    <location>
        <begin position="326"/>
        <end position="373"/>
    </location>
</feature>
<feature type="region of interest" description="Disordered" evidence="2">
    <location>
        <begin position="242"/>
        <end position="280"/>
    </location>
</feature>
<evidence type="ECO:0000256" key="1">
    <source>
        <dbReference type="ARBA" id="ARBA00004141"/>
    </source>
</evidence>
<feature type="compositionally biased region" description="Basic and acidic residues" evidence="2">
    <location>
        <begin position="14"/>
        <end position="27"/>
    </location>
</feature>
<comment type="subcellular location">
    <subcellularLocation>
        <location evidence="1">Membrane</location>
        <topology evidence="1">Multi-pass membrane protein</topology>
    </subcellularLocation>
</comment>
<keyword evidence="3" id="KW-0812">Transmembrane</keyword>
<dbReference type="PANTHER" id="PTHR11360">
    <property type="entry name" value="MONOCARBOXYLATE TRANSPORTER"/>
    <property type="match status" value="1"/>
</dbReference>
<feature type="transmembrane region" description="Helical" evidence="3">
    <location>
        <begin position="217"/>
        <end position="238"/>
    </location>
</feature>
<reference evidence="5 6" key="1">
    <citation type="submission" date="2024-04" db="EMBL/GenBank/DDBJ databases">
        <authorList>
            <consortium name="Genoscope - CEA"/>
            <person name="William W."/>
        </authorList>
    </citation>
    <scope>NUCLEOTIDE SEQUENCE [LARGE SCALE GENOMIC DNA]</scope>
</reference>